<dbReference type="InterPro" id="IPR051199">
    <property type="entry name" value="LPS_LOS_Heptosyltrfase"/>
</dbReference>
<sequence>MSEDGPGVVPEDKSFGSNNSVRQSTGHREFRAKRDGKSTRIRRLLFVELLGGLGDVLISLQAIQALARSHPEARLTVLTFPPGGELLERDPLIHDVVQAPSPGPDHPHRAREAVEEMLVRGEWDLVVSDTSYDGINGLIRASGVPRVVSNLWQGPPPDERVGERFLRILLSEGLISPREISPPRLHLATEERSAAASKLPDQRARRPLAFLLPDAGMEVKRWPEENWGALGRALTDHYGANVIVPAGSDLEQASRVARLIGERARVWPRGTLRELAAALSHADLAVGADTGPARIAGTLGVPTVMLFGPSWHGRYGQPPPHANLQGHHGCPQRIVSDFTQQPCWYAGTCTLEDPPWRTCMEDISVEDALTAAAPFLEARGDPYDADRRAYLHGGTP</sequence>
<keyword evidence="2 4" id="KW-0808">Transferase</keyword>
<protein>
    <submittedName>
        <fullName evidence="4">ADP-heptose--lipooligosaccharide heptosyltransferase II</fullName>
    </submittedName>
</protein>
<evidence type="ECO:0000256" key="2">
    <source>
        <dbReference type="ARBA" id="ARBA00022679"/>
    </source>
</evidence>
<dbReference type="InterPro" id="IPR002201">
    <property type="entry name" value="Glyco_trans_9"/>
</dbReference>
<gene>
    <name evidence="4" type="ORF">AVDCRST_MAG28-2701</name>
</gene>
<dbReference type="GO" id="GO:0009244">
    <property type="term" value="P:lipopolysaccharide core region biosynthetic process"/>
    <property type="evidence" value="ECO:0007669"/>
    <property type="project" value="TreeGrafter"/>
</dbReference>
<dbReference type="AlphaFoldDB" id="A0A6J4QWQ8"/>
<dbReference type="EMBL" id="CADCVE010000060">
    <property type="protein sequence ID" value="CAA9457393.1"/>
    <property type="molecule type" value="Genomic_DNA"/>
</dbReference>
<dbReference type="GO" id="GO:0008713">
    <property type="term" value="F:ADP-heptose-lipopolysaccharide heptosyltransferase activity"/>
    <property type="evidence" value="ECO:0007669"/>
    <property type="project" value="TreeGrafter"/>
</dbReference>
<evidence type="ECO:0000256" key="1">
    <source>
        <dbReference type="ARBA" id="ARBA00022676"/>
    </source>
</evidence>
<dbReference type="GO" id="GO:0005829">
    <property type="term" value="C:cytosol"/>
    <property type="evidence" value="ECO:0007669"/>
    <property type="project" value="TreeGrafter"/>
</dbReference>
<organism evidence="4">
    <name type="scientific">uncultured Rubrobacteraceae bacterium</name>
    <dbReference type="NCBI Taxonomy" id="349277"/>
    <lineage>
        <taxon>Bacteria</taxon>
        <taxon>Bacillati</taxon>
        <taxon>Actinomycetota</taxon>
        <taxon>Rubrobacteria</taxon>
        <taxon>Rubrobacterales</taxon>
        <taxon>Rubrobacteraceae</taxon>
        <taxon>environmental samples</taxon>
    </lineage>
</organism>
<accession>A0A6J4QWQ8</accession>
<dbReference type="Pfam" id="PF01075">
    <property type="entry name" value="Glyco_transf_9"/>
    <property type="match status" value="1"/>
</dbReference>
<keyword evidence="1" id="KW-0328">Glycosyltransferase</keyword>
<dbReference type="SUPFAM" id="SSF53756">
    <property type="entry name" value="UDP-Glycosyltransferase/glycogen phosphorylase"/>
    <property type="match status" value="1"/>
</dbReference>
<dbReference type="PANTHER" id="PTHR30160">
    <property type="entry name" value="TETRAACYLDISACCHARIDE 4'-KINASE-RELATED"/>
    <property type="match status" value="1"/>
</dbReference>
<dbReference type="PANTHER" id="PTHR30160:SF1">
    <property type="entry name" value="LIPOPOLYSACCHARIDE 1,2-N-ACETYLGLUCOSAMINETRANSFERASE-RELATED"/>
    <property type="match status" value="1"/>
</dbReference>
<dbReference type="Gene3D" id="3.40.50.2000">
    <property type="entry name" value="Glycogen Phosphorylase B"/>
    <property type="match status" value="2"/>
</dbReference>
<feature type="compositionally biased region" description="Polar residues" evidence="3">
    <location>
        <begin position="15"/>
        <end position="24"/>
    </location>
</feature>
<evidence type="ECO:0000313" key="4">
    <source>
        <dbReference type="EMBL" id="CAA9457393.1"/>
    </source>
</evidence>
<reference evidence="4" key="1">
    <citation type="submission" date="2020-02" db="EMBL/GenBank/DDBJ databases">
        <authorList>
            <person name="Meier V. D."/>
        </authorList>
    </citation>
    <scope>NUCLEOTIDE SEQUENCE</scope>
    <source>
        <strain evidence="4">AVDCRST_MAG28</strain>
    </source>
</reference>
<name>A0A6J4QWQ8_9ACTN</name>
<evidence type="ECO:0000256" key="3">
    <source>
        <dbReference type="SAM" id="MobiDB-lite"/>
    </source>
</evidence>
<dbReference type="CDD" id="cd03789">
    <property type="entry name" value="GT9_LPS_heptosyltransferase"/>
    <property type="match status" value="1"/>
</dbReference>
<feature type="region of interest" description="Disordered" evidence="3">
    <location>
        <begin position="1"/>
        <end position="34"/>
    </location>
</feature>
<proteinExistence type="predicted"/>